<dbReference type="Proteomes" id="UP000267137">
    <property type="component" value="Unassembled WGS sequence"/>
</dbReference>
<dbReference type="EMBL" id="RJOO01000005">
    <property type="protein sequence ID" value="RSJ22259.1"/>
    <property type="molecule type" value="Genomic_DNA"/>
</dbReference>
<evidence type="ECO:0000256" key="13">
    <source>
        <dbReference type="SAM" id="SignalP"/>
    </source>
</evidence>
<comment type="function">
    <text evidence="2 12">Plays a major role in protein secretion by helping the post-translocational extracellular folding of several secreted proteins.</text>
</comment>
<evidence type="ECO:0000256" key="7">
    <source>
        <dbReference type="ARBA" id="ARBA00023110"/>
    </source>
</evidence>
<dbReference type="OMA" id="TMKGSTI"/>
<dbReference type="EMBL" id="AP014880">
    <property type="protein sequence ID" value="BAW16640.1"/>
    <property type="molecule type" value="Genomic_DNA"/>
</dbReference>
<evidence type="ECO:0000256" key="11">
    <source>
        <dbReference type="ARBA" id="ARBA00023288"/>
    </source>
</evidence>
<keyword evidence="6 12" id="KW-0732">Signal</keyword>
<dbReference type="RefSeq" id="WP_003073287.1">
    <property type="nucleotide sequence ID" value="NZ_AP014880.1"/>
</dbReference>
<keyword evidence="8 12" id="KW-0472">Membrane</keyword>
<dbReference type="GO" id="GO:0005886">
    <property type="term" value="C:plasma membrane"/>
    <property type="evidence" value="ECO:0007669"/>
    <property type="project" value="UniProtKB-SubCell"/>
</dbReference>
<dbReference type="Pfam" id="PF00639">
    <property type="entry name" value="Rotamase"/>
    <property type="match status" value="1"/>
</dbReference>
<evidence type="ECO:0000256" key="9">
    <source>
        <dbReference type="ARBA" id="ARBA00023139"/>
    </source>
</evidence>
<dbReference type="Gene3D" id="3.10.50.40">
    <property type="match status" value="1"/>
</dbReference>
<dbReference type="HAMAP" id="MF_01145">
    <property type="entry name" value="Foldase_PrsA"/>
    <property type="match status" value="1"/>
</dbReference>
<evidence type="ECO:0000256" key="3">
    <source>
        <dbReference type="ARBA" id="ARBA00004193"/>
    </source>
</evidence>
<dbReference type="InterPro" id="IPR000297">
    <property type="entry name" value="PPIase_PpiC"/>
</dbReference>
<dbReference type="PROSITE" id="PS50198">
    <property type="entry name" value="PPIC_PPIASE_2"/>
    <property type="match status" value="1"/>
</dbReference>
<evidence type="ECO:0000256" key="5">
    <source>
        <dbReference type="ARBA" id="ARBA00022475"/>
    </source>
</evidence>
<name>A0A428ESA9_STRIT</name>
<protein>
    <recommendedName>
        <fullName evidence="12">Foldase protein PrsA</fullName>
        <ecNumber evidence="12">5.2.1.8</ecNumber>
    </recommendedName>
</protein>
<feature type="domain" description="PpiC" evidence="14">
    <location>
        <begin position="142"/>
        <end position="239"/>
    </location>
</feature>
<dbReference type="InterPro" id="IPR050245">
    <property type="entry name" value="PrsA_foldase"/>
</dbReference>
<dbReference type="SUPFAM" id="SSF54534">
    <property type="entry name" value="FKBP-like"/>
    <property type="match status" value="1"/>
</dbReference>
<evidence type="ECO:0000256" key="4">
    <source>
        <dbReference type="ARBA" id="ARBA00006071"/>
    </source>
</evidence>
<dbReference type="NCBIfam" id="NF002361">
    <property type="entry name" value="PRK01326.1"/>
    <property type="match status" value="1"/>
</dbReference>
<reference evidence="17 19" key="2">
    <citation type="submission" date="2018-11" db="EMBL/GenBank/DDBJ databases">
        <title>Species Designations Belie Phenotypic and Genotypic Heterogeneity in Oral Streptococci.</title>
        <authorList>
            <person name="Velsko I."/>
        </authorList>
    </citation>
    <scope>NUCLEOTIDE SEQUENCE [LARGE SCALE GENOMIC DNA]</scope>
    <source>
        <strain evidence="17 19">KLC02</strain>
    </source>
</reference>
<comment type="subcellular location">
    <subcellularLocation>
        <location evidence="3 12">Cell membrane</location>
        <topology evidence="3 12">Lipid-anchor</topology>
    </subcellularLocation>
</comment>
<evidence type="ECO:0000256" key="2">
    <source>
        <dbReference type="ARBA" id="ARBA00003828"/>
    </source>
</evidence>
<keyword evidence="11 12" id="KW-0449">Lipoprotein</keyword>
<accession>A0A428ESA9</accession>
<dbReference type="InterPro" id="IPR046357">
    <property type="entry name" value="PPIase_dom_sf"/>
</dbReference>
<reference evidence="16" key="3">
    <citation type="submission" date="2020-04" db="EMBL/GenBank/DDBJ databases">
        <title>Deep metagenomics examines the oral microbiome during advanced dental caries in children, revealing novel taxa and co-occurrences with host molecules.</title>
        <authorList>
            <person name="Baker J.L."/>
            <person name="Morton J.T."/>
            <person name="Dinis M."/>
            <person name="Alvarez R."/>
            <person name="Tran N.C."/>
            <person name="Knight R."/>
            <person name="Edlund A."/>
        </authorList>
    </citation>
    <scope>NUCLEOTIDE SEQUENCE</scope>
    <source>
        <strain evidence="16">JCVI_23_bin.22</strain>
    </source>
</reference>
<dbReference type="InterPro" id="IPR023059">
    <property type="entry name" value="Foldase_PrsA"/>
</dbReference>
<evidence type="ECO:0000313" key="15">
    <source>
        <dbReference type="EMBL" id="BAW16640.1"/>
    </source>
</evidence>
<dbReference type="GO" id="GO:0003755">
    <property type="term" value="F:peptidyl-prolyl cis-trans isomerase activity"/>
    <property type="evidence" value="ECO:0007669"/>
    <property type="project" value="UniProtKB-UniRule"/>
</dbReference>
<keyword evidence="7 12" id="KW-0697">Rotamase</keyword>
<keyword evidence="9 12" id="KW-0564">Palmitate</keyword>
<evidence type="ECO:0000259" key="14">
    <source>
        <dbReference type="PROSITE" id="PS50198"/>
    </source>
</evidence>
<organism evidence="17 19">
    <name type="scientific">Streptococcus intermedius</name>
    <dbReference type="NCBI Taxonomy" id="1338"/>
    <lineage>
        <taxon>Bacteria</taxon>
        <taxon>Bacillati</taxon>
        <taxon>Bacillota</taxon>
        <taxon>Bacilli</taxon>
        <taxon>Lactobacillales</taxon>
        <taxon>Streptococcaceae</taxon>
        <taxon>Streptococcus</taxon>
        <taxon>Streptococcus anginosus group</taxon>
    </lineage>
</organism>
<comment type="similarity">
    <text evidence="4 12">Belongs to the PrsA family.</text>
</comment>
<dbReference type="AlphaFoldDB" id="A0A428ESA9"/>
<dbReference type="Gene3D" id="1.10.4030.10">
    <property type="entry name" value="Porin chaperone SurA, peptide-binding domain"/>
    <property type="match status" value="1"/>
</dbReference>
<reference evidence="15 18" key="1">
    <citation type="journal article" date="2017" name="Infect. Immun.">
        <title>Characterization of the Pathogenicity of Streptococcus intermedius TYG1620 Isolated from a Human Brain Abscess Based on the Complete Genome Sequence with Transcriptome Analysis and Transposon Mutagenesis in a Murine Subcutaneous Abscess Model.</title>
        <authorList>
            <person name="Hasegawa N."/>
            <person name="Sekizuka T."/>
            <person name="Sugi Y."/>
            <person name="Kawakami N."/>
            <person name="Ogasawara Y."/>
            <person name="Kato K."/>
            <person name="Yamashita A."/>
            <person name="Takeuchi F."/>
            <person name="Kuroda M."/>
        </authorList>
    </citation>
    <scope>NUCLEOTIDE SEQUENCE [LARGE SCALE GENOMIC DNA]</scope>
    <source>
        <strain evidence="15 18">TYG1620</strain>
    </source>
</reference>
<evidence type="ECO:0000256" key="1">
    <source>
        <dbReference type="ARBA" id="ARBA00000971"/>
    </source>
</evidence>
<dbReference type="InterPro" id="IPR027304">
    <property type="entry name" value="Trigger_fact/SurA_dom_sf"/>
</dbReference>
<keyword evidence="5 12" id="KW-1003">Cell membrane</keyword>
<dbReference type="PANTHER" id="PTHR47245">
    <property type="entry name" value="PEPTIDYLPROLYL ISOMERASE"/>
    <property type="match status" value="1"/>
</dbReference>
<dbReference type="EMBL" id="JABZYP010000007">
    <property type="protein sequence ID" value="MBF1712658.1"/>
    <property type="molecule type" value="Genomic_DNA"/>
</dbReference>
<comment type="catalytic activity">
    <reaction evidence="1 12">
        <text>[protein]-peptidylproline (omega=180) = [protein]-peptidylproline (omega=0)</text>
        <dbReference type="Rhea" id="RHEA:16237"/>
        <dbReference type="Rhea" id="RHEA-COMP:10747"/>
        <dbReference type="Rhea" id="RHEA-COMP:10748"/>
        <dbReference type="ChEBI" id="CHEBI:83833"/>
        <dbReference type="ChEBI" id="CHEBI:83834"/>
        <dbReference type="EC" id="5.2.1.8"/>
    </reaction>
</comment>
<evidence type="ECO:0000256" key="6">
    <source>
        <dbReference type="ARBA" id="ARBA00022729"/>
    </source>
</evidence>
<dbReference type="Proteomes" id="UP000217792">
    <property type="component" value="Chromosome"/>
</dbReference>
<evidence type="ECO:0000256" key="12">
    <source>
        <dbReference type="HAMAP-Rule" id="MF_01145"/>
    </source>
</evidence>
<feature type="signal peptide" evidence="13">
    <location>
        <begin position="1"/>
        <end position="19"/>
    </location>
</feature>
<dbReference type="Proteomes" id="UP000721045">
    <property type="component" value="Unassembled WGS sequence"/>
</dbReference>
<evidence type="ECO:0000256" key="10">
    <source>
        <dbReference type="ARBA" id="ARBA00023235"/>
    </source>
</evidence>
<dbReference type="GeneID" id="57844409"/>
<evidence type="ECO:0000313" key="18">
    <source>
        <dbReference type="Proteomes" id="UP000217792"/>
    </source>
</evidence>
<proteinExistence type="inferred from homology"/>
<evidence type="ECO:0000256" key="8">
    <source>
        <dbReference type="ARBA" id="ARBA00023136"/>
    </source>
</evidence>
<dbReference type="PANTHER" id="PTHR47245:SF1">
    <property type="entry name" value="FOLDASE PROTEIN PRSA"/>
    <property type="match status" value="1"/>
</dbReference>
<gene>
    <name evidence="12 17" type="primary">prsA</name>
    <name evidence="17" type="ORF">D8827_08140</name>
    <name evidence="16" type="ORF">HXO88_02795</name>
    <name evidence="15" type="ORF">SITYG_06540</name>
</gene>
<dbReference type="PROSITE" id="PS51257">
    <property type="entry name" value="PROKAR_LIPOPROTEIN"/>
    <property type="match status" value="1"/>
</dbReference>
<evidence type="ECO:0000313" key="16">
    <source>
        <dbReference type="EMBL" id="MBF1712658.1"/>
    </source>
</evidence>
<feature type="chain" id="PRO_5041547768" description="Foldase protein PrsA" evidence="13">
    <location>
        <begin position="20"/>
        <end position="312"/>
    </location>
</feature>
<evidence type="ECO:0000313" key="19">
    <source>
        <dbReference type="Proteomes" id="UP000267137"/>
    </source>
</evidence>
<dbReference type="EC" id="5.2.1.8" evidence="12"/>
<evidence type="ECO:0000313" key="17">
    <source>
        <dbReference type="EMBL" id="RSJ22259.1"/>
    </source>
</evidence>
<dbReference type="STRING" id="1338.A6J72_02305"/>
<keyword evidence="10 12" id="KW-0413">Isomerase</keyword>
<sequence>MKKKFLAGAITLLSVVTLAACSQAGGKDIITMKGSTITVSDFYNKVKNNAAAQQVLLNMTIKNVFEKKYGKNVTEKEVTETFNKTKSSYGNAFAQALARAGLTEETYREQIKTNKLVEYAVKKEAEKSLTDANYKKAYESYTPEVTAQIIKVNNQNKAKELLAKAKAEGADFGKLAKENSTDTKTKNKGGEVKFDSTSTEVPTAVQKAAFALEANGISEVVTVKTSATSTSYYIVKVNSKKKKSDNWKDYKTQLKKMVLGQKQNDRTFIQKVVAKELQAANIKVKDQAFQNLFSQYVKSDNKSTSSSSSSSK</sequence>
<dbReference type="SUPFAM" id="SSF109998">
    <property type="entry name" value="Triger factor/SurA peptide-binding domain-like"/>
    <property type="match status" value="1"/>
</dbReference>
<dbReference type="GO" id="GO:0006457">
    <property type="term" value="P:protein folding"/>
    <property type="evidence" value="ECO:0007669"/>
    <property type="project" value="UniProtKB-UniRule"/>
</dbReference>